<comment type="similarity">
    <text evidence="1">Belongs to the HTATSF1 family.</text>
</comment>
<dbReference type="Proteomes" id="UP000054097">
    <property type="component" value="Unassembled WGS sequence"/>
</dbReference>
<dbReference type="SUPFAM" id="SSF54928">
    <property type="entry name" value="RNA-binding domain, RBD"/>
    <property type="match status" value="2"/>
</dbReference>
<dbReference type="STRING" id="933852.A0A0C3BG35"/>
<evidence type="ECO:0000256" key="1">
    <source>
        <dbReference type="ARBA" id="ARBA00007747"/>
    </source>
</evidence>
<evidence type="ECO:0000256" key="3">
    <source>
        <dbReference type="ARBA" id="ARBA00022737"/>
    </source>
</evidence>
<feature type="region of interest" description="Disordered" evidence="7">
    <location>
        <begin position="201"/>
        <end position="221"/>
    </location>
</feature>
<dbReference type="InterPro" id="IPR000504">
    <property type="entry name" value="RRM_dom"/>
</dbReference>
<dbReference type="GO" id="GO:0003723">
    <property type="term" value="F:RNA binding"/>
    <property type="evidence" value="ECO:0007669"/>
    <property type="project" value="UniProtKB-UniRule"/>
</dbReference>
<reference evidence="9 10" key="1">
    <citation type="submission" date="2014-04" db="EMBL/GenBank/DDBJ databases">
        <authorList>
            <consortium name="DOE Joint Genome Institute"/>
            <person name="Kuo A."/>
            <person name="Zuccaro A."/>
            <person name="Kohler A."/>
            <person name="Nagy L.G."/>
            <person name="Floudas D."/>
            <person name="Copeland A."/>
            <person name="Barry K.W."/>
            <person name="Cichocki N."/>
            <person name="Veneault-Fourrey C."/>
            <person name="LaButti K."/>
            <person name="Lindquist E.A."/>
            <person name="Lipzen A."/>
            <person name="Lundell T."/>
            <person name="Morin E."/>
            <person name="Murat C."/>
            <person name="Sun H."/>
            <person name="Tunlid A."/>
            <person name="Henrissat B."/>
            <person name="Grigoriev I.V."/>
            <person name="Hibbett D.S."/>
            <person name="Martin F."/>
            <person name="Nordberg H.P."/>
            <person name="Cantor M.N."/>
            <person name="Hua S.X."/>
        </authorList>
    </citation>
    <scope>NUCLEOTIDE SEQUENCE [LARGE SCALE GENOMIC DNA]</scope>
    <source>
        <strain evidence="9 10">MAFF 305830</strain>
    </source>
</reference>
<dbReference type="Pfam" id="PF00076">
    <property type="entry name" value="RRM_1"/>
    <property type="match status" value="1"/>
</dbReference>
<dbReference type="InterPro" id="IPR034392">
    <property type="entry name" value="TatSF1-like_RRM1"/>
</dbReference>
<evidence type="ECO:0000256" key="5">
    <source>
        <dbReference type="ARBA" id="ARBA00023187"/>
    </source>
</evidence>
<evidence type="ECO:0000256" key="4">
    <source>
        <dbReference type="ARBA" id="ARBA00022884"/>
    </source>
</evidence>
<dbReference type="CDD" id="cd12281">
    <property type="entry name" value="RRM1_TatSF1_like"/>
    <property type="match status" value="1"/>
</dbReference>
<evidence type="ECO:0000313" key="10">
    <source>
        <dbReference type="Proteomes" id="UP000054097"/>
    </source>
</evidence>
<dbReference type="SMART" id="SM00360">
    <property type="entry name" value="RRM"/>
    <property type="match status" value="2"/>
</dbReference>
<reference evidence="10" key="2">
    <citation type="submission" date="2015-01" db="EMBL/GenBank/DDBJ databases">
        <title>Evolutionary Origins and Diversification of the Mycorrhizal Mutualists.</title>
        <authorList>
            <consortium name="DOE Joint Genome Institute"/>
            <consortium name="Mycorrhizal Genomics Consortium"/>
            <person name="Kohler A."/>
            <person name="Kuo A."/>
            <person name="Nagy L.G."/>
            <person name="Floudas D."/>
            <person name="Copeland A."/>
            <person name="Barry K.W."/>
            <person name="Cichocki N."/>
            <person name="Veneault-Fourrey C."/>
            <person name="LaButti K."/>
            <person name="Lindquist E.A."/>
            <person name="Lipzen A."/>
            <person name="Lundell T."/>
            <person name="Morin E."/>
            <person name="Murat C."/>
            <person name="Riley R."/>
            <person name="Ohm R."/>
            <person name="Sun H."/>
            <person name="Tunlid A."/>
            <person name="Henrissat B."/>
            <person name="Grigoriev I.V."/>
            <person name="Hibbett D.S."/>
            <person name="Martin F."/>
        </authorList>
    </citation>
    <scope>NUCLEOTIDE SEQUENCE [LARGE SCALE GENOMIC DNA]</scope>
    <source>
        <strain evidence="10">MAFF 305830</strain>
    </source>
</reference>
<proteinExistence type="inferred from homology"/>
<dbReference type="InterPro" id="IPR034393">
    <property type="entry name" value="TatSF1-like"/>
</dbReference>
<keyword evidence="5" id="KW-0508">mRNA splicing</keyword>
<dbReference type="InterPro" id="IPR012677">
    <property type="entry name" value="Nucleotide-bd_a/b_plait_sf"/>
</dbReference>
<dbReference type="GO" id="GO:0005684">
    <property type="term" value="C:U2-type spliceosomal complex"/>
    <property type="evidence" value="ECO:0007669"/>
    <property type="project" value="TreeGrafter"/>
</dbReference>
<sequence length="385" mass="42817">MPSSVEDFASDPRIHFNTVSGKWEIEDDDGNEMEWDPIKNAWIPIVDEELLRQQQAVYSVEGVDENTPAGPVTAREKKRKAQDSRDITSSSGPPKKRGKKGANDGPNDSKAPPSKNTAVYVSQLPLDATIDEIAERFGKFGVIMEDDAGEPKIKMYADDNGNFNGEALVVYFMEDSVVLSTNLLDDAELRLGDPSTVMKVKPGEFGHKQGTNGAPAPRRVVDKKKATHRIAKLKNKVGDWDFEDGFGPMEEPEEKEVVVESRVVVLKHMFTLQELRDDPTLLLDLKEDVREEAESVGDVTNVVLYDEEPDGVMTIKFRDPISAKACIVKMNGRWFSGRKIEASFFTGKERFRKSGGGMALDDAEEAASEKARLEGFEKWLMAEGE</sequence>
<dbReference type="AlphaFoldDB" id="A0A0C3BG35"/>
<dbReference type="GO" id="GO:0005686">
    <property type="term" value="C:U2 snRNP"/>
    <property type="evidence" value="ECO:0007669"/>
    <property type="project" value="TreeGrafter"/>
</dbReference>
<gene>
    <name evidence="9" type="ORF">M408DRAFT_328039</name>
</gene>
<organism evidence="9 10">
    <name type="scientific">Serendipita vermifera MAFF 305830</name>
    <dbReference type="NCBI Taxonomy" id="933852"/>
    <lineage>
        <taxon>Eukaryota</taxon>
        <taxon>Fungi</taxon>
        <taxon>Dikarya</taxon>
        <taxon>Basidiomycota</taxon>
        <taxon>Agaricomycotina</taxon>
        <taxon>Agaricomycetes</taxon>
        <taxon>Sebacinales</taxon>
        <taxon>Serendipitaceae</taxon>
        <taxon>Serendipita</taxon>
    </lineage>
</organism>
<dbReference type="HOGENOM" id="CLU_026945_0_2_1"/>
<evidence type="ECO:0000313" key="9">
    <source>
        <dbReference type="EMBL" id="KIM30446.1"/>
    </source>
</evidence>
<keyword evidence="4 6" id="KW-0694">RNA-binding</keyword>
<dbReference type="OrthoDB" id="10258585at2759"/>
<dbReference type="EMBL" id="KN824284">
    <property type="protein sequence ID" value="KIM30446.1"/>
    <property type="molecule type" value="Genomic_DNA"/>
</dbReference>
<feature type="region of interest" description="Disordered" evidence="7">
    <location>
        <begin position="59"/>
        <end position="116"/>
    </location>
</feature>
<dbReference type="Gene3D" id="3.30.70.330">
    <property type="match status" value="2"/>
</dbReference>
<dbReference type="GO" id="GO:0000398">
    <property type="term" value="P:mRNA splicing, via spliceosome"/>
    <property type="evidence" value="ECO:0007669"/>
    <property type="project" value="InterPro"/>
</dbReference>
<feature type="domain" description="RRM" evidence="8">
    <location>
        <begin position="117"/>
        <end position="202"/>
    </location>
</feature>
<dbReference type="PROSITE" id="PS50102">
    <property type="entry name" value="RRM"/>
    <property type="match status" value="1"/>
</dbReference>
<keyword evidence="3" id="KW-0677">Repeat</keyword>
<evidence type="ECO:0000256" key="7">
    <source>
        <dbReference type="SAM" id="MobiDB-lite"/>
    </source>
</evidence>
<evidence type="ECO:0000259" key="8">
    <source>
        <dbReference type="PROSITE" id="PS50102"/>
    </source>
</evidence>
<dbReference type="PANTHER" id="PTHR15608:SF0">
    <property type="entry name" value="HIV TAT-SPECIFIC FACTOR 1"/>
    <property type="match status" value="1"/>
</dbReference>
<keyword evidence="10" id="KW-1185">Reference proteome</keyword>
<keyword evidence="2" id="KW-0507">mRNA processing</keyword>
<protein>
    <recommendedName>
        <fullName evidence="8">RRM domain-containing protein</fullName>
    </recommendedName>
</protein>
<name>A0A0C3BG35_SERVB</name>
<evidence type="ECO:0000256" key="6">
    <source>
        <dbReference type="PROSITE-ProRule" id="PRU00176"/>
    </source>
</evidence>
<dbReference type="InterPro" id="IPR035979">
    <property type="entry name" value="RBD_domain_sf"/>
</dbReference>
<dbReference type="CDD" id="cd12285">
    <property type="entry name" value="RRM3_RBM39_like"/>
    <property type="match status" value="1"/>
</dbReference>
<dbReference type="FunFam" id="3.30.70.330:FF:000105">
    <property type="entry name" value="HIV Tat-specific factor 1 homolog"/>
    <property type="match status" value="1"/>
</dbReference>
<accession>A0A0C3BG35</accession>
<dbReference type="PANTHER" id="PTHR15608">
    <property type="entry name" value="SPLICING FACTOR U2AF-ASSOCIATED PROTEIN 2"/>
    <property type="match status" value="1"/>
</dbReference>
<evidence type="ECO:0000256" key="2">
    <source>
        <dbReference type="ARBA" id="ARBA00022664"/>
    </source>
</evidence>